<evidence type="ECO:0000313" key="3">
    <source>
        <dbReference type="Proteomes" id="UP001174909"/>
    </source>
</evidence>
<dbReference type="AlphaFoldDB" id="A0AA35WUG1"/>
<dbReference type="Gene3D" id="3.40.1090.10">
    <property type="entry name" value="Cytosolic phospholipase A2 catalytic domain"/>
    <property type="match status" value="1"/>
</dbReference>
<reference evidence="2" key="1">
    <citation type="submission" date="2023-03" db="EMBL/GenBank/DDBJ databases">
        <authorList>
            <person name="Steffen K."/>
            <person name="Cardenas P."/>
        </authorList>
    </citation>
    <scope>NUCLEOTIDE SEQUENCE</scope>
</reference>
<dbReference type="EMBL" id="CASHTH010002259">
    <property type="protein sequence ID" value="CAI8027115.1"/>
    <property type="molecule type" value="Genomic_DNA"/>
</dbReference>
<dbReference type="Proteomes" id="UP001174909">
    <property type="component" value="Unassembled WGS sequence"/>
</dbReference>
<dbReference type="GO" id="GO:0052816">
    <property type="term" value="F:long-chain fatty acyl-CoA hydrolase activity"/>
    <property type="evidence" value="ECO:0007669"/>
    <property type="project" value="TreeGrafter"/>
</dbReference>
<dbReference type="PANTHER" id="PTHR24139:SF34">
    <property type="entry name" value="85_88 KDA CALCIUM-INDEPENDENT PHOSPHOLIPASE A2"/>
    <property type="match status" value="1"/>
</dbReference>
<comment type="caution">
    <text evidence="2">The sequence shown here is derived from an EMBL/GenBank/DDBJ whole genome shotgun (WGS) entry which is preliminary data.</text>
</comment>
<gene>
    <name evidence="2" type="ORF">GBAR_LOCUS15521</name>
</gene>
<organism evidence="2 3">
    <name type="scientific">Geodia barretti</name>
    <name type="common">Barrett's horny sponge</name>
    <dbReference type="NCBI Taxonomy" id="519541"/>
    <lineage>
        <taxon>Eukaryota</taxon>
        <taxon>Metazoa</taxon>
        <taxon>Porifera</taxon>
        <taxon>Demospongiae</taxon>
        <taxon>Heteroscleromorpha</taxon>
        <taxon>Tetractinellida</taxon>
        <taxon>Astrophorina</taxon>
        <taxon>Geodiidae</taxon>
        <taxon>Geodia</taxon>
    </lineage>
</organism>
<dbReference type="PANTHER" id="PTHR24139">
    <property type="entry name" value="CALCIUM-INDEPENDENT PHOSPHOLIPASE A2"/>
    <property type="match status" value="1"/>
</dbReference>
<sequence>MTMNCPTTNSINVLVSAVHKKNTPPDLHFFNNCFGDQFSTQKVWKVARYTTAAPMFFKECDDYVDGGVLANNPSETGLTAVQEHFHSRGLPLTIAIVVSVGTGIYPAEELGRIDVQDFMFFGKQWLSFQDTVKTRAMNLIQLLSNALVESETVAMNTKARCEGQGTPYYRFSPKLAETVATGETDNKILINMLLSTIVKTVPRMEDIRIQFSRIAEATQKERFRKRRAL</sequence>
<accession>A0AA35WUG1</accession>
<dbReference type="SUPFAM" id="SSF52151">
    <property type="entry name" value="FabD/lysophospholipase-like"/>
    <property type="match status" value="1"/>
</dbReference>
<dbReference type="GO" id="GO:2000304">
    <property type="term" value="P:positive regulation of ceramide biosynthetic process"/>
    <property type="evidence" value="ECO:0007669"/>
    <property type="project" value="TreeGrafter"/>
</dbReference>
<dbReference type="InterPro" id="IPR016035">
    <property type="entry name" value="Acyl_Trfase/lysoPLipase"/>
</dbReference>
<keyword evidence="1" id="KW-0378">Hydrolase</keyword>
<evidence type="ECO:0000256" key="1">
    <source>
        <dbReference type="ARBA" id="ARBA00022801"/>
    </source>
</evidence>
<proteinExistence type="predicted"/>
<evidence type="ECO:0000313" key="2">
    <source>
        <dbReference type="EMBL" id="CAI8027115.1"/>
    </source>
</evidence>
<keyword evidence="3" id="KW-1185">Reference proteome</keyword>
<protein>
    <submittedName>
        <fullName evidence="2">85/88 kDa calcium-independent phospholipase A2</fullName>
    </submittedName>
</protein>
<dbReference type="GO" id="GO:0005739">
    <property type="term" value="C:mitochondrion"/>
    <property type="evidence" value="ECO:0007669"/>
    <property type="project" value="TreeGrafter"/>
</dbReference>
<dbReference type="InterPro" id="IPR047148">
    <property type="entry name" value="PLPL9"/>
</dbReference>
<name>A0AA35WUG1_GEOBA</name>
<dbReference type="GO" id="GO:0047499">
    <property type="term" value="F:calcium-independent phospholipase A2 activity"/>
    <property type="evidence" value="ECO:0007669"/>
    <property type="project" value="InterPro"/>
</dbReference>